<name>A0A7Z7AZB0_9EURY</name>
<dbReference type="InterPro" id="IPR029052">
    <property type="entry name" value="Metallo-depent_PP-like"/>
</dbReference>
<dbReference type="RefSeq" id="WP_091711123.1">
    <property type="nucleotide sequence ID" value="NZ_FNCA01000015.1"/>
</dbReference>
<dbReference type="SUPFAM" id="SSF56300">
    <property type="entry name" value="Metallo-dependent phosphatases"/>
    <property type="match status" value="1"/>
</dbReference>
<gene>
    <name evidence="2" type="ORF">SAMN04488589_2870</name>
</gene>
<feature type="domain" description="Calcineurin-like phosphoesterase" evidence="1">
    <location>
        <begin position="1"/>
        <end position="120"/>
    </location>
</feature>
<dbReference type="GO" id="GO:0008758">
    <property type="term" value="F:UDP-2,3-diacylglucosamine hydrolase activity"/>
    <property type="evidence" value="ECO:0007669"/>
    <property type="project" value="TreeGrafter"/>
</dbReference>
<evidence type="ECO:0000313" key="2">
    <source>
        <dbReference type="EMBL" id="SDG38561.1"/>
    </source>
</evidence>
<proteinExistence type="predicted"/>
<dbReference type="EMBL" id="FNCA01000015">
    <property type="protein sequence ID" value="SDG38561.1"/>
    <property type="molecule type" value="Genomic_DNA"/>
</dbReference>
<dbReference type="InterPro" id="IPR024654">
    <property type="entry name" value="Calcineurin-like_PHP_lpxH"/>
</dbReference>
<dbReference type="Proteomes" id="UP000199259">
    <property type="component" value="Unassembled WGS sequence"/>
</dbReference>
<protein>
    <submittedName>
        <fullName evidence="2">Calcineurin-like phosphoesterase superfamily domain-containing protein</fullName>
    </submittedName>
</protein>
<evidence type="ECO:0000313" key="3">
    <source>
        <dbReference type="Proteomes" id="UP000199259"/>
    </source>
</evidence>
<evidence type="ECO:0000259" key="1">
    <source>
        <dbReference type="Pfam" id="PF12850"/>
    </source>
</evidence>
<dbReference type="AlphaFoldDB" id="A0A7Z7AZB0"/>
<accession>A0A7Z7AZB0</accession>
<keyword evidence="3" id="KW-1185">Reference proteome</keyword>
<dbReference type="GO" id="GO:0009245">
    <property type="term" value="P:lipid A biosynthetic process"/>
    <property type="evidence" value="ECO:0007669"/>
    <property type="project" value="TreeGrafter"/>
</dbReference>
<reference evidence="2 3" key="1">
    <citation type="submission" date="2016-10" db="EMBL/GenBank/DDBJ databases">
        <authorList>
            <person name="Varghese N."/>
            <person name="Submissions S."/>
        </authorList>
    </citation>
    <scope>NUCLEOTIDE SEQUENCE [LARGE SCALE GENOMIC DNA]</scope>
    <source>
        <strain evidence="2 3">PL 12/M</strain>
    </source>
</reference>
<dbReference type="PANTHER" id="PTHR34990:SF2">
    <property type="entry name" value="BLL8164 PROTEIN"/>
    <property type="match status" value="1"/>
</dbReference>
<comment type="caution">
    <text evidence="2">The sequence shown here is derived from an EMBL/GenBank/DDBJ whole genome shotgun (WGS) entry which is preliminary data.</text>
</comment>
<dbReference type="InterPro" id="IPR043461">
    <property type="entry name" value="LpxH-like"/>
</dbReference>
<sequence length="271" mass="31798">MSIIAVSDVHLGMKGAKEKEFVKFIEELRNKDVEHLVLLGDIIDIWRRDFTKAVIECSRSLTILNDILDETEVHYVVGNHDFYLLRMSEVLKENFPFKVKKHEVIKSKDQEFFFFHGYQLEVLCNPYYKSMTTYEAFSEHMCLAGDDAGNAAEMVWEEIQSKRSFWDTLKRFPSEPKSALKSMMEPPEKRIGKYNRHYVIEPIMELAAANTRHFLLNVRPDQYLVYGHTHLAYVDERNRVANTGSWGFGDNKALEYIEIDDDKVRLKEFKP</sequence>
<dbReference type="PANTHER" id="PTHR34990">
    <property type="entry name" value="UDP-2,3-DIACYLGLUCOSAMINE HYDROLASE-RELATED"/>
    <property type="match status" value="1"/>
</dbReference>
<dbReference type="Pfam" id="PF12850">
    <property type="entry name" value="Metallophos_2"/>
    <property type="match status" value="1"/>
</dbReference>
<dbReference type="GO" id="GO:0016020">
    <property type="term" value="C:membrane"/>
    <property type="evidence" value="ECO:0007669"/>
    <property type="project" value="GOC"/>
</dbReference>
<dbReference type="Gene3D" id="3.60.21.10">
    <property type="match status" value="1"/>
</dbReference>
<organism evidence="2 3">
    <name type="scientific">Methanolobus vulcani</name>
    <dbReference type="NCBI Taxonomy" id="38026"/>
    <lineage>
        <taxon>Archaea</taxon>
        <taxon>Methanobacteriati</taxon>
        <taxon>Methanobacteriota</taxon>
        <taxon>Stenosarchaea group</taxon>
        <taxon>Methanomicrobia</taxon>
        <taxon>Methanosarcinales</taxon>
        <taxon>Methanosarcinaceae</taxon>
        <taxon>Methanolobus</taxon>
    </lineage>
</organism>
<dbReference type="OrthoDB" id="31433at2157"/>